<evidence type="ECO:0000313" key="1">
    <source>
        <dbReference type="EMBL" id="KII60771.1"/>
    </source>
</evidence>
<organism evidence="1 2">
    <name type="scientific">Thelohanellus kitauei</name>
    <name type="common">Myxosporean</name>
    <dbReference type="NCBI Taxonomy" id="669202"/>
    <lineage>
        <taxon>Eukaryota</taxon>
        <taxon>Metazoa</taxon>
        <taxon>Cnidaria</taxon>
        <taxon>Myxozoa</taxon>
        <taxon>Myxosporea</taxon>
        <taxon>Bivalvulida</taxon>
        <taxon>Platysporina</taxon>
        <taxon>Myxobolidae</taxon>
        <taxon>Thelohanellus</taxon>
    </lineage>
</organism>
<evidence type="ECO:0000313" key="2">
    <source>
        <dbReference type="Proteomes" id="UP000031668"/>
    </source>
</evidence>
<sequence length="101" mass="11802">MIGEECVNKLNGMYISLDTIYRRIDDTSADTLDQTIQEMKSSTLPIFSIELDEYTEVENGSQLLVYSRYIHDSVFKMSFSSINVLKQPLHHVIYMKKFVHF</sequence>
<dbReference type="AlphaFoldDB" id="A0A0C2MGF1"/>
<proteinExistence type="predicted"/>
<dbReference type="EMBL" id="JWZT01005443">
    <property type="protein sequence ID" value="KII60771.1"/>
    <property type="molecule type" value="Genomic_DNA"/>
</dbReference>
<dbReference type="Proteomes" id="UP000031668">
    <property type="component" value="Unassembled WGS sequence"/>
</dbReference>
<dbReference type="PANTHER" id="PTHR45913">
    <property type="entry name" value="EPM2A-INTERACTING PROTEIN 1"/>
    <property type="match status" value="1"/>
</dbReference>
<accession>A0A0C2MGF1</accession>
<comment type="caution">
    <text evidence="1">The sequence shown here is derived from an EMBL/GenBank/DDBJ whole genome shotgun (WGS) entry which is preliminary data.</text>
</comment>
<reference evidence="1 2" key="1">
    <citation type="journal article" date="2014" name="Genome Biol. Evol.">
        <title>The genome of the myxosporean Thelohanellus kitauei shows adaptations to nutrient acquisition within its fish host.</title>
        <authorList>
            <person name="Yang Y."/>
            <person name="Xiong J."/>
            <person name="Zhou Z."/>
            <person name="Huo F."/>
            <person name="Miao W."/>
            <person name="Ran C."/>
            <person name="Liu Y."/>
            <person name="Zhang J."/>
            <person name="Feng J."/>
            <person name="Wang M."/>
            <person name="Wang M."/>
            <person name="Wang L."/>
            <person name="Yao B."/>
        </authorList>
    </citation>
    <scope>NUCLEOTIDE SEQUENCE [LARGE SCALE GENOMIC DNA]</scope>
    <source>
        <strain evidence="1">Wuqing</strain>
    </source>
</reference>
<protein>
    <submittedName>
        <fullName evidence="1">SCAN domain-containing protein 3</fullName>
    </submittedName>
</protein>
<dbReference type="PANTHER" id="PTHR45913:SF22">
    <property type="entry name" value="SCAN BOX DOMAIN-CONTAINING PROTEIN"/>
    <property type="match status" value="1"/>
</dbReference>
<gene>
    <name evidence="1" type="ORF">RF11_15557</name>
</gene>
<keyword evidence="2" id="KW-1185">Reference proteome</keyword>
<dbReference type="OrthoDB" id="1101576at2759"/>
<name>A0A0C2MGF1_THEKT</name>